<dbReference type="Gene3D" id="1.10.510.10">
    <property type="entry name" value="Transferase(Phosphotransferase) domain 1"/>
    <property type="match status" value="1"/>
</dbReference>
<protein>
    <recommendedName>
        <fullName evidence="3">Protein kinase domain-containing protein</fullName>
    </recommendedName>
</protein>
<dbReference type="EMBL" id="JAGIXG020000064">
    <property type="protein sequence ID" value="KAI6778613.1"/>
    <property type="molecule type" value="Genomic_DNA"/>
</dbReference>
<evidence type="ECO:0000313" key="1">
    <source>
        <dbReference type="EMBL" id="KAI6778613.1"/>
    </source>
</evidence>
<keyword evidence="2" id="KW-1185">Reference proteome</keyword>
<dbReference type="PANTHER" id="PTHR37542:SF3">
    <property type="entry name" value="PRION-INHIBITION AND PROPAGATION HELO DOMAIN-CONTAINING PROTEIN"/>
    <property type="match status" value="1"/>
</dbReference>
<organism evidence="1 2">
    <name type="scientific">Emericellopsis cladophorae</name>
    <dbReference type="NCBI Taxonomy" id="2686198"/>
    <lineage>
        <taxon>Eukaryota</taxon>
        <taxon>Fungi</taxon>
        <taxon>Dikarya</taxon>
        <taxon>Ascomycota</taxon>
        <taxon>Pezizomycotina</taxon>
        <taxon>Sordariomycetes</taxon>
        <taxon>Hypocreomycetidae</taxon>
        <taxon>Hypocreales</taxon>
        <taxon>Bionectriaceae</taxon>
        <taxon>Emericellopsis</taxon>
    </lineage>
</organism>
<proteinExistence type="predicted"/>
<reference evidence="1" key="2">
    <citation type="submission" date="2022-07" db="EMBL/GenBank/DDBJ databases">
        <authorList>
            <person name="Goncalves M.F.M."/>
            <person name="Hilario S."/>
            <person name="Van De Peer Y."/>
            <person name="Esteves A.C."/>
            <person name="Alves A."/>
        </authorList>
    </citation>
    <scope>NUCLEOTIDE SEQUENCE</scope>
    <source>
        <strain evidence="1">MUM 19.33</strain>
    </source>
</reference>
<evidence type="ECO:0008006" key="3">
    <source>
        <dbReference type="Google" id="ProtNLM"/>
    </source>
</evidence>
<dbReference type="PANTHER" id="PTHR37542">
    <property type="entry name" value="HELO DOMAIN-CONTAINING PROTEIN-RELATED"/>
    <property type="match status" value="1"/>
</dbReference>
<dbReference type="OrthoDB" id="1911848at2759"/>
<name>A0A9P9XVY7_9HYPO</name>
<dbReference type="AlphaFoldDB" id="A0A9P9XVY7"/>
<dbReference type="RefSeq" id="XP_051359469.1">
    <property type="nucleotide sequence ID" value="XM_051509571.1"/>
</dbReference>
<accession>A0A9P9XVY7</accession>
<gene>
    <name evidence="1" type="ORF">J7T54_003392</name>
</gene>
<reference evidence="1" key="1">
    <citation type="journal article" date="2021" name="J Fungi (Basel)">
        <title>Genomic and Metabolomic Analyses of the Marine Fungus Emericellopsis cladophorae: Insights into Saltwater Adaptability Mechanisms and Its Biosynthetic Potential.</title>
        <authorList>
            <person name="Goncalves M.F.M."/>
            <person name="Hilario S."/>
            <person name="Van de Peer Y."/>
            <person name="Esteves A.C."/>
            <person name="Alves A."/>
        </authorList>
    </citation>
    <scope>NUCLEOTIDE SEQUENCE</scope>
    <source>
        <strain evidence="1">MUM 19.33</strain>
    </source>
</reference>
<dbReference type="GeneID" id="75829893"/>
<comment type="caution">
    <text evidence="1">The sequence shown here is derived from an EMBL/GenBank/DDBJ whole genome shotgun (WGS) entry which is preliminary data.</text>
</comment>
<dbReference type="Proteomes" id="UP001055219">
    <property type="component" value="Unassembled WGS sequence"/>
</dbReference>
<dbReference type="InterPro" id="IPR011009">
    <property type="entry name" value="Kinase-like_dom_sf"/>
</dbReference>
<evidence type="ECO:0000313" key="2">
    <source>
        <dbReference type="Proteomes" id="UP001055219"/>
    </source>
</evidence>
<dbReference type="SUPFAM" id="SSF56112">
    <property type="entry name" value="Protein kinase-like (PK-like)"/>
    <property type="match status" value="1"/>
</dbReference>
<sequence length="500" mass="56385">MAEVFFGVTGLVGTIDVCIKWGRALAQACDDYRQAEANLEETLVRIQNCWLRALAKLEVAKKLEGTISDEQRDVQQRVFTILGTKLENVTLILSKCVQRPALNLATRFQLVRRKDALEGALDDLESWERQYQPSWFAFLKHADPSVDTALEKIIQSAPAVTAESSSVSVQFRRALKESSDASRIVFIREEAFQGFTREIIMYSKAQVATRAPDDRQFIVDTVTGGAVTQKDARDFARRLRHSDPLTFGLLECKGVVRYPETMDFLFRIPDGYTDIHSLRHLLLSGQAHDSLSDRLDMAQKLARAVHSVHLYGFVHKSICPETILGFRKPESQALPSMVSLVGFQVIRNADGNTHRVTDMRWEYNLYRHPRRQGQSVQYYIMQHDIYSLGVCLLEVGLWESLVAYDSNQVAHPSMALGLDGNGHLRSPDALKDHLVSLSRSTVLRTRVGTKYSEVVETCLTCLDQGNLNFGDESEFQDEDGVVVGERYIEKVLGILNDISL</sequence>